<name>A0A2S3ZI23_9MICO</name>
<evidence type="ECO:0000313" key="1">
    <source>
        <dbReference type="EMBL" id="POH67068.1"/>
    </source>
</evidence>
<organism evidence="1 2">
    <name type="scientific">Cryobacterium zongtaii</name>
    <dbReference type="NCBI Taxonomy" id="1259217"/>
    <lineage>
        <taxon>Bacteria</taxon>
        <taxon>Bacillati</taxon>
        <taxon>Actinomycetota</taxon>
        <taxon>Actinomycetes</taxon>
        <taxon>Micrococcales</taxon>
        <taxon>Microbacteriaceae</taxon>
        <taxon>Cryobacterium</taxon>
    </lineage>
</organism>
<proteinExistence type="predicted"/>
<dbReference type="Proteomes" id="UP000237104">
    <property type="component" value="Unassembled WGS sequence"/>
</dbReference>
<sequence length="174" mass="18909">MSTSEPSRLVISSTDMQIVLEDGTVAETIAYFDPMVPAVEKITELFGSPPRVDATDGPDATDYEWPGFRLDSDGPAIEPLRPEIFVTVSVAEINDIQLETTDEHQVGDDLRPLADAHPEDSSVYPLESGEELSVKILSVPVETGDADRAFRTGLSADPADGVIRQIHAPEKNFE</sequence>
<reference evidence="1 2" key="1">
    <citation type="submission" date="2018-01" db="EMBL/GenBank/DDBJ databases">
        <title>Cryobacterium sp. nov., from glaciers in China.</title>
        <authorList>
            <person name="Liu Q."/>
            <person name="Xin Y.-H."/>
        </authorList>
    </citation>
    <scope>NUCLEOTIDE SEQUENCE [LARGE SCALE GENOMIC DNA]</scope>
    <source>
        <strain evidence="1 2">TMB1-8</strain>
    </source>
</reference>
<dbReference type="AlphaFoldDB" id="A0A2S3ZI23"/>
<accession>A0A2S3ZI23</accession>
<gene>
    <name evidence="1" type="ORF">C3B59_07055</name>
</gene>
<evidence type="ECO:0000313" key="2">
    <source>
        <dbReference type="Proteomes" id="UP000237104"/>
    </source>
</evidence>
<protein>
    <submittedName>
        <fullName evidence="1">Uncharacterized protein</fullName>
    </submittedName>
</protein>
<comment type="caution">
    <text evidence="1">The sequence shown here is derived from an EMBL/GenBank/DDBJ whole genome shotgun (WGS) entry which is preliminary data.</text>
</comment>
<dbReference type="EMBL" id="PPXF01000033">
    <property type="protein sequence ID" value="POH67068.1"/>
    <property type="molecule type" value="Genomic_DNA"/>
</dbReference>